<keyword evidence="2" id="KW-0472">Membrane</keyword>
<feature type="compositionally biased region" description="Basic and acidic residues" evidence="1">
    <location>
        <begin position="17"/>
        <end position="39"/>
    </location>
</feature>
<dbReference type="EMBL" id="JBBMEX010000001">
    <property type="protein sequence ID" value="MEQ2556585.1"/>
    <property type="molecule type" value="Genomic_DNA"/>
</dbReference>
<feature type="region of interest" description="Disordered" evidence="1">
    <location>
        <begin position="17"/>
        <end position="43"/>
    </location>
</feature>
<feature type="transmembrane region" description="Helical" evidence="2">
    <location>
        <begin position="59"/>
        <end position="80"/>
    </location>
</feature>
<comment type="caution">
    <text evidence="3">The sequence shown here is derived from an EMBL/GenBank/DDBJ whole genome shotgun (WGS) entry which is preliminary data.</text>
</comment>
<dbReference type="Proteomes" id="UP001454489">
    <property type="component" value="Unassembled WGS sequence"/>
</dbReference>
<proteinExistence type="predicted"/>
<evidence type="ECO:0000313" key="3">
    <source>
        <dbReference type="EMBL" id="MEQ2556585.1"/>
    </source>
</evidence>
<keyword evidence="2" id="KW-1133">Transmembrane helix</keyword>
<accession>A0ABV1HAT4</accession>
<dbReference type="RefSeq" id="WP_353529543.1">
    <property type="nucleotide sequence ID" value="NZ_JBBMEX010000001.1"/>
</dbReference>
<evidence type="ECO:0008006" key="5">
    <source>
        <dbReference type="Google" id="ProtNLM"/>
    </source>
</evidence>
<keyword evidence="2" id="KW-0812">Transmembrane</keyword>
<gene>
    <name evidence="3" type="ORF">WMO43_01645</name>
</gene>
<name>A0ABV1HAT4_9FIRM</name>
<organism evidence="3 4">
    <name type="scientific">Maccoyibacter intestinihominis</name>
    <dbReference type="NCBI Taxonomy" id="3133499"/>
    <lineage>
        <taxon>Bacteria</taxon>
        <taxon>Bacillati</taxon>
        <taxon>Bacillota</taxon>
        <taxon>Clostridia</taxon>
        <taxon>Lachnospirales</taxon>
        <taxon>Lachnospiraceae</taxon>
        <taxon>Maccoyibacter</taxon>
    </lineage>
</organism>
<sequence>MEQNQYRMYVDGNTVRKAEALPKDDRQERIRREREEQRARNRKIAKRNQARELRMSRRYVAFLAVAVSITCLVCAAYVHLQADITTRMSNISALEKEIADLKTDNDTTLKRVNTSINLNEIKEKAIAELGMVYAAPDQVAYYSIEDSDYMTQYEEIPGK</sequence>
<keyword evidence="4" id="KW-1185">Reference proteome</keyword>
<evidence type="ECO:0000256" key="2">
    <source>
        <dbReference type="SAM" id="Phobius"/>
    </source>
</evidence>
<protein>
    <recommendedName>
        <fullName evidence="5">Cell division protein FtsL</fullName>
    </recommendedName>
</protein>
<evidence type="ECO:0000313" key="4">
    <source>
        <dbReference type="Proteomes" id="UP001454489"/>
    </source>
</evidence>
<evidence type="ECO:0000256" key="1">
    <source>
        <dbReference type="SAM" id="MobiDB-lite"/>
    </source>
</evidence>
<reference evidence="3 4" key="1">
    <citation type="submission" date="2024-03" db="EMBL/GenBank/DDBJ databases">
        <title>Human intestinal bacterial collection.</title>
        <authorList>
            <person name="Pauvert C."/>
            <person name="Hitch T.C.A."/>
            <person name="Clavel T."/>
        </authorList>
    </citation>
    <scope>NUCLEOTIDE SEQUENCE [LARGE SCALE GENOMIC DNA]</scope>
    <source>
        <strain evidence="3 4">CLA-AA-H185</strain>
    </source>
</reference>